<dbReference type="EMBL" id="BJYT01000030">
    <property type="protein sequence ID" value="GEO11854.1"/>
    <property type="molecule type" value="Genomic_DNA"/>
</dbReference>
<evidence type="ECO:0000313" key="1">
    <source>
        <dbReference type="EMBL" id="GEO11854.1"/>
    </source>
</evidence>
<name>A0A512BIR3_9BACT</name>
<proteinExistence type="predicted"/>
<dbReference type="Proteomes" id="UP000321513">
    <property type="component" value="Unassembled WGS sequence"/>
</dbReference>
<accession>A0A512BIR3</accession>
<protein>
    <submittedName>
        <fullName evidence="1">Uncharacterized protein</fullName>
    </submittedName>
</protein>
<evidence type="ECO:0000313" key="2">
    <source>
        <dbReference type="Proteomes" id="UP000321513"/>
    </source>
</evidence>
<gene>
    <name evidence="1" type="ORF">SAE01_43500</name>
</gene>
<comment type="caution">
    <text evidence="1">The sequence shown here is derived from an EMBL/GenBank/DDBJ whole genome shotgun (WGS) entry which is preliminary data.</text>
</comment>
<dbReference type="AlphaFoldDB" id="A0A512BIR3"/>
<reference evidence="1 2" key="1">
    <citation type="submission" date="2019-07" db="EMBL/GenBank/DDBJ databases">
        <title>Whole genome shotgun sequence of Segetibacter aerophilus NBRC 106135.</title>
        <authorList>
            <person name="Hosoyama A."/>
            <person name="Uohara A."/>
            <person name="Ohji S."/>
            <person name="Ichikawa N."/>
        </authorList>
    </citation>
    <scope>NUCLEOTIDE SEQUENCE [LARGE SCALE GENOMIC DNA]</scope>
    <source>
        <strain evidence="1 2">NBRC 106135</strain>
    </source>
</reference>
<sequence length="93" mass="11214">MIRTREILLQNLFNEKYFKGSFYGRTRRVKILFKGKLEKKENSLQATLWRKDFLNIVNYKYGNSENELVADEVFTGKPEDHHSIWVFAREIQK</sequence>
<organism evidence="1 2">
    <name type="scientific">Segetibacter aerophilus</name>
    <dbReference type="NCBI Taxonomy" id="670293"/>
    <lineage>
        <taxon>Bacteria</taxon>
        <taxon>Pseudomonadati</taxon>
        <taxon>Bacteroidota</taxon>
        <taxon>Chitinophagia</taxon>
        <taxon>Chitinophagales</taxon>
        <taxon>Chitinophagaceae</taxon>
        <taxon>Segetibacter</taxon>
    </lineage>
</organism>
<keyword evidence="2" id="KW-1185">Reference proteome</keyword>